<dbReference type="Proteomes" id="UP000663879">
    <property type="component" value="Unassembled WGS sequence"/>
</dbReference>
<reference evidence="2" key="1">
    <citation type="submission" date="2021-02" db="EMBL/GenBank/DDBJ databases">
        <authorList>
            <person name="Nowell W R."/>
        </authorList>
    </citation>
    <scope>NUCLEOTIDE SEQUENCE</scope>
    <source>
        <strain evidence="2">Ploen Becks lab</strain>
    </source>
</reference>
<dbReference type="AlphaFoldDB" id="A0A814IY00"/>
<dbReference type="EMBL" id="CAJNOC010004614">
    <property type="protein sequence ID" value="CAF1027891.1"/>
    <property type="molecule type" value="Genomic_DNA"/>
</dbReference>
<gene>
    <name evidence="2" type="ORF">OXX778_LOCUS17709</name>
</gene>
<organism evidence="2 3">
    <name type="scientific">Brachionus calyciflorus</name>
    <dbReference type="NCBI Taxonomy" id="104777"/>
    <lineage>
        <taxon>Eukaryota</taxon>
        <taxon>Metazoa</taxon>
        <taxon>Spiralia</taxon>
        <taxon>Gnathifera</taxon>
        <taxon>Rotifera</taxon>
        <taxon>Eurotatoria</taxon>
        <taxon>Monogononta</taxon>
        <taxon>Pseudotrocha</taxon>
        <taxon>Ploima</taxon>
        <taxon>Brachionidae</taxon>
        <taxon>Brachionus</taxon>
    </lineage>
</organism>
<accession>A0A814IY00</accession>
<comment type="caution">
    <text evidence="2">The sequence shown here is derived from an EMBL/GenBank/DDBJ whole genome shotgun (WGS) entry which is preliminary data.</text>
</comment>
<feature type="region of interest" description="Disordered" evidence="1">
    <location>
        <begin position="302"/>
        <end position="377"/>
    </location>
</feature>
<evidence type="ECO:0000313" key="2">
    <source>
        <dbReference type="EMBL" id="CAF1027891.1"/>
    </source>
</evidence>
<feature type="compositionally biased region" description="Acidic residues" evidence="1">
    <location>
        <begin position="304"/>
        <end position="313"/>
    </location>
</feature>
<proteinExistence type="predicted"/>
<dbReference type="OrthoDB" id="10240157at2759"/>
<sequence length="428" mass="47696">EQVSASALAALEREGINLNPSIFSDTKNLLDEIHNITASLVASECKYAERNRVKQSKSDQNLNFSLDKSPNRILMSKLTQEPQVTLADVMNAINDINTKVNTLKGRIKSGPQPKSFLDDKMDEGHSGNPSHGKLEFNYENMVAFLREAMSSKNNKFFKARDYHELEYALLMNGELLSRAARDATNEKIRLLFLVGNYGWDYALKLHKNEEVRAAGFVPPQDNKLILAPFLNGFHDARSVSVNTNLIENLHHNINNPLLLGDNRGTFREVVTRFEGGRPVVRTYFWDEANLRYMFVESGGLPHGDEDDYSELSESELHNPLDDQLTEPPPIEPEQIISSPPTILPTRNISPTRPASPISSPESDLFIPDGLSPQTGTSETYEITDISSIDVGTSTLDACKITYNNIIEGIKLGRENDNVGKEIGVLLNG</sequence>
<feature type="non-terminal residue" evidence="2">
    <location>
        <position position="1"/>
    </location>
</feature>
<feature type="compositionally biased region" description="Polar residues" evidence="1">
    <location>
        <begin position="344"/>
        <end position="361"/>
    </location>
</feature>
<protein>
    <submittedName>
        <fullName evidence="2">Uncharacterized protein</fullName>
    </submittedName>
</protein>
<evidence type="ECO:0000256" key="1">
    <source>
        <dbReference type="SAM" id="MobiDB-lite"/>
    </source>
</evidence>
<keyword evidence="3" id="KW-1185">Reference proteome</keyword>
<evidence type="ECO:0000313" key="3">
    <source>
        <dbReference type="Proteomes" id="UP000663879"/>
    </source>
</evidence>
<name>A0A814IY00_9BILA</name>